<accession>A0A319EWV4</accession>
<sequence>MQMGLAGYHRYGESNHTVRASHRASHFRNSRLQVLSLEGKNWVANSAFKPASHTAAGSSRGASMSQPLLPMLVESTRQPCSGGFWQDAPRNGTSTVRRFLQRKVVAAPFGDDQHVAGPHVIGRDNSGYCSSPHVCPPEHETQHSTGQAERFLNLDGDIGWGAAMHADTPSPEYYPSQVVWKRSLGLGPGYLAFAIGAVRLTSYALRWISSLSQLPFLEWDDVARNKVAVGICTVDYSRCHDRLRFGCRMIFLPYLPGARALSFHLPC</sequence>
<protein>
    <submittedName>
        <fullName evidence="1">Uncharacterized protein</fullName>
    </submittedName>
</protein>
<proteinExistence type="predicted"/>
<organism evidence="1 2">
    <name type="scientific">Aspergillus ellipticus CBS 707.79</name>
    <dbReference type="NCBI Taxonomy" id="1448320"/>
    <lineage>
        <taxon>Eukaryota</taxon>
        <taxon>Fungi</taxon>
        <taxon>Dikarya</taxon>
        <taxon>Ascomycota</taxon>
        <taxon>Pezizomycotina</taxon>
        <taxon>Eurotiomycetes</taxon>
        <taxon>Eurotiomycetidae</taxon>
        <taxon>Eurotiales</taxon>
        <taxon>Aspergillaceae</taxon>
        <taxon>Aspergillus</taxon>
        <taxon>Aspergillus subgen. Circumdati</taxon>
    </lineage>
</organism>
<evidence type="ECO:0000313" key="1">
    <source>
        <dbReference type="EMBL" id="PYH96132.1"/>
    </source>
</evidence>
<gene>
    <name evidence="1" type="ORF">BO71DRAFT_482323</name>
</gene>
<reference evidence="1 2" key="1">
    <citation type="submission" date="2018-02" db="EMBL/GenBank/DDBJ databases">
        <title>The genomes of Aspergillus section Nigri reveals drivers in fungal speciation.</title>
        <authorList>
            <consortium name="DOE Joint Genome Institute"/>
            <person name="Vesth T.C."/>
            <person name="Nybo J."/>
            <person name="Theobald S."/>
            <person name="Brandl J."/>
            <person name="Frisvad J.C."/>
            <person name="Nielsen K.F."/>
            <person name="Lyhne E.K."/>
            <person name="Kogle M.E."/>
            <person name="Kuo A."/>
            <person name="Riley R."/>
            <person name="Clum A."/>
            <person name="Nolan M."/>
            <person name="Lipzen A."/>
            <person name="Salamov A."/>
            <person name="Henrissat B."/>
            <person name="Wiebenga A."/>
            <person name="De vries R.P."/>
            <person name="Grigoriev I.V."/>
            <person name="Mortensen U.H."/>
            <person name="Andersen M.R."/>
            <person name="Baker S.E."/>
        </authorList>
    </citation>
    <scope>NUCLEOTIDE SEQUENCE [LARGE SCALE GENOMIC DNA]</scope>
    <source>
        <strain evidence="1 2">CBS 707.79</strain>
    </source>
</reference>
<keyword evidence="2" id="KW-1185">Reference proteome</keyword>
<dbReference type="AlphaFoldDB" id="A0A319EWV4"/>
<dbReference type="EMBL" id="KZ825842">
    <property type="protein sequence ID" value="PYH96132.1"/>
    <property type="molecule type" value="Genomic_DNA"/>
</dbReference>
<evidence type="ECO:0000313" key="2">
    <source>
        <dbReference type="Proteomes" id="UP000247810"/>
    </source>
</evidence>
<name>A0A319EWV4_9EURO</name>
<dbReference type="VEuPathDB" id="FungiDB:BO71DRAFT_482323"/>
<dbReference type="OrthoDB" id="4402556at2759"/>
<dbReference type="Proteomes" id="UP000247810">
    <property type="component" value="Unassembled WGS sequence"/>
</dbReference>